<evidence type="ECO:0000256" key="1">
    <source>
        <dbReference type="SAM" id="MobiDB-lite"/>
    </source>
</evidence>
<name>W1P2Z5_AMBTC</name>
<keyword evidence="3" id="KW-1185">Reference proteome</keyword>
<proteinExistence type="predicted"/>
<feature type="region of interest" description="Disordered" evidence="1">
    <location>
        <begin position="1"/>
        <end position="21"/>
    </location>
</feature>
<reference evidence="3" key="1">
    <citation type="journal article" date="2013" name="Science">
        <title>The Amborella genome and the evolution of flowering plants.</title>
        <authorList>
            <consortium name="Amborella Genome Project"/>
        </authorList>
    </citation>
    <scope>NUCLEOTIDE SEQUENCE [LARGE SCALE GENOMIC DNA]</scope>
</reference>
<feature type="compositionally biased region" description="Polar residues" evidence="1">
    <location>
        <begin position="1"/>
        <end position="16"/>
    </location>
</feature>
<dbReference type="HOGENOM" id="CLU_2641444_0_0_1"/>
<accession>W1P2Z5</accession>
<dbReference type="Gramene" id="ERN02283">
    <property type="protein sequence ID" value="ERN02283"/>
    <property type="gene ID" value="AMTR_s00084p00049540"/>
</dbReference>
<dbReference type="AlphaFoldDB" id="W1P2Z5"/>
<dbReference type="Proteomes" id="UP000017836">
    <property type="component" value="Unassembled WGS sequence"/>
</dbReference>
<gene>
    <name evidence="2" type="ORF">AMTR_s00084p00049540</name>
</gene>
<evidence type="ECO:0000313" key="3">
    <source>
        <dbReference type="Proteomes" id="UP000017836"/>
    </source>
</evidence>
<dbReference type="EMBL" id="KI394648">
    <property type="protein sequence ID" value="ERN02283.1"/>
    <property type="molecule type" value="Genomic_DNA"/>
</dbReference>
<sequence length="77" mass="8342">MNCSSGVSEFQRSASDAHQIVGRPCKAPEEYGPKIATLKDGSKSWLVSQFMLELQKLKAVDGEDPSRVFAGQSKVKG</sequence>
<evidence type="ECO:0000313" key="2">
    <source>
        <dbReference type="EMBL" id="ERN02283.1"/>
    </source>
</evidence>
<organism evidence="2 3">
    <name type="scientific">Amborella trichopoda</name>
    <dbReference type="NCBI Taxonomy" id="13333"/>
    <lineage>
        <taxon>Eukaryota</taxon>
        <taxon>Viridiplantae</taxon>
        <taxon>Streptophyta</taxon>
        <taxon>Embryophyta</taxon>
        <taxon>Tracheophyta</taxon>
        <taxon>Spermatophyta</taxon>
        <taxon>Magnoliopsida</taxon>
        <taxon>Amborellales</taxon>
        <taxon>Amborellaceae</taxon>
        <taxon>Amborella</taxon>
    </lineage>
</organism>
<protein>
    <submittedName>
        <fullName evidence="2">Uncharacterized protein</fullName>
    </submittedName>
</protein>